<dbReference type="RefSeq" id="WP_147190122.1">
    <property type="nucleotide sequence ID" value="NZ_CP042435.1"/>
</dbReference>
<feature type="transmembrane region" description="Helical" evidence="24">
    <location>
        <begin position="12"/>
        <end position="44"/>
    </location>
</feature>
<evidence type="ECO:0000256" key="17">
    <source>
        <dbReference type="ARBA" id="ARBA00023264"/>
    </source>
</evidence>
<evidence type="ECO:0000256" key="14">
    <source>
        <dbReference type="ARBA" id="ARBA00023098"/>
    </source>
</evidence>
<evidence type="ECO:0000256" key="16">
    <source>
        <dbReference type="ARBA" id="ARBA00023209"/>
    </source>
</evidence>
<evidence type="ECO:0000256" key="23">
    <source>
        <dbReference type="ARBA" id="ARBA00033406"/>
    </source>
</evidence>
<dbReference type="GO" id="GO:0004605">
    <property type="term" value="F:phosphatidate cytidylyltransferase activity"/>
    <property type="evidence" value="ECO:0007669"/>
    <property type="project" value="UniProtKB-EC"/>
</dbReference>
<keyword evidence="12 25" id="KW-0548">Nucleotidyltransferase</keyword>
<evidence type="ECO:0000256" key="5">
    <source>
        <dbReference type="ARBA" id="ARBA00010185"/>
    </source>
</evidence>
<feature type="transmembrane region" description="Helical" evidence="24">
    <location>
        <begin position="228"/>
        <end position="247"/>
    </location>
</feature>
<keyword evidence="26" id="KW-1185">Reference proteome</keyword>
<proteinExistence type="inferred from homology"/>
<evidence type="ECO:0000313" key="26">
    <source>
        <dbReference type="Proteomes" id="UP000321533"/>
    </source>
</evidence>
<evidence type="ECO:0000256" key="15">
    <source>
        <dbReference type="ARBA" id="ARBA00023136"/>
    </source>
</evidence>
<accession>A0A5B8V9X0</accession>
<keyword evidence="11 24" id="KW-0812">Transmembrane</keyword>
<gene>
    <name evidence="25" type="ORF">FRZ67_13570</name>
</gene>
<evidence type="ECO:0000256" key="1">
    <source>
        <dbReference type="ARBA" id="ARBA00001698"/>
    </source>
</evidence>
<evidence type="ECO:0000256" key="22">
    <source>
        <dbReference type="ARBA" id="ARBA00032743"/>
    </source>
</evidence>
<evidence type="ECO:0000256" key="19">
    <source>
        <dbReference type="ARBA" id="ARBA00031825"/>
    </source>
</evidence>
<evidence type="ECO:0000256" key="11">
    <source>
        <dbReference type="ARBA" id="ARBA00022692"/>
    </source>
</evidence>
<evidence type="ECO:0000256" key="12">
    <source>
        <dbReference type="ARBA" id="ARBA00022695"/>
    </source>
</evidence>
<sequence length="292" mass="32551">MALNPVVFKTRALTALVFILVMACGLFIDQWSFFLLFTFIHFGCWTEYQKLVGIIDPDYKQIMGIHRYGVMLFGWGFMMWMTNDAYLVGNLQLSEIGWWLMLILAFTMPVAEIVLSRHLNLKNIGYSLSGLVYISLCWGLMMDLRSEGILIFGNLFTLDLGWVLPVVMIAAIWINDTMAYMVGSVIGKTPFSSISPKKTWEGTLGGAILAVATVTLLGYFAFGMTDYITLIVISASAAIAGTTGDLFESKLKRMAGVKDSGNIMPGHGGFLDRFDSLLFTTPVVWLYVKLFL</sequence>
<evidence type="ECO:0000313" key="25">
    <source>
        <dbReference type="EMBL" id="QEC68277.1"/>
    </source>
</evidence>
<keyword evidence="14" id="KW-0443">Lipid metabolism</keyword>
<comment type="similarity">
    <text evidence="5">Belongs to the CDS family.</text>
</comment>
<comment type="pathway">
    <text evidence="4">Lipid metabolism.</text>
</comment>
<evidence type="ECO:0000256" key="20">
    <source>
        <dbReference type="ARBA" id="ARBA00032253"/>
    </source>
</evidence>
<feature type="transmembrane region" description="Helical" evidence="24">
    <location>
        <begin position="124"/>
        <end position="142"/>
    </location>
</feature>
<feature type="transmembrane region" description="Helical" evidence="24">
    <location>
        <begin position="203"/>
        <end position="222"/>
    </location>
</feature>
<keyword evidence="8" id="KW-1003">Cell membrane</keyword>
<evidence type="ECO:0000256" key="6">
    <source>
        <dbReference type="ARBA" id="ARBA00012487"/>
    </source>
</evidence>
<dbReference type="OrthoDB" id="9799199at2"/>
<dbReference type="AlphaFoldDB" id="A0A5B8V9X0"/>
<keyword evidence="13 24" id="KW-1133">Transmembrane helix</keyword>
<evidence type="ECO:0000256" key="9">
    <source>
        <dbReference type="ARBA" id="ARBA00022516"/>
    </source>
</evidence>
<feature type="transmembrane region" description="Helical" evidence="24">
    <location>
        <begin position="162"/>
        <end position="182"/>
    </location>
</feature>
<feature type="transmembrane region" description="Helical" evidence="24">
    <location>
        <begin position="65"/>
        <end position="81"/>
    </location>
</feature>
<evidence type="ECO:0000256" key="3">
    <source>
        <dbReference type="ARBA" id="ARBA00005119"/>
    </source>
</evidence>
<dbReference type="Pfam" id="PF01148">
    <property type="entry name" value="CTP_transf_1"/>
    <property type="match status" value="1"/>
</dbReference>
<evidence type="ECO:0000256" key="10">
    <source>
        <dbReference type="ARBA" id="ARBA00022679"/>
    </source>
</evidence>
<evidence type="ECO:0000256" key="8">
    <source>
        <dbReference type="ARBA" id="ARBA00022475"/>
    </source>
</evidence>
<evidence type="ECO:0000256" key="18">
    <source>
        <dbReference type="ARBA" id="ARBA00029893"/>
    </source>
</evidence>
<keyword evidence="10 25" id="KW-0808">Transferase</keyword>
<evidence type="ECO:0000256" key="21">
    <source>
        <dbReference type="ARBA" id="ARBA00032396"/>
    </source>
</evidence>
<dbReference type="PANTHER" id="PTHR46382">
    <property type="entry name" value="PHOSPHATIDATE CYTIDYLYLTRANSFERASE"/>
    <property type="match status" value="1"/>
</dbReference>
<keyword evidence="16" id="KW-0594">Phospholipid biosynthesis</keyword>
<dbReference type="GO" id="GO:0016024">
    <property type="term" value="P:CDP-diacylglycerol biosynthetic process"/>
    <property type="evidence" value="ECO:0007669"/>
    <property type="project" value="TreeGrafter"/>
</dbReference>
<dbReference type="EMBL" id="CP042435">
    <property type="protein sequence ID" value="QEC68277.1"/>
    <property type="molecule type" value="Genomic_DNA"/>
</dbReference>
<keyword evidence="9" id="KW-0444">Lipid biosynthesis</keyword>
<dbReference type="PANTHER" id="PTHR46382:SF1">
    <property type="entry name" value="PHOSPHATIDATE CYTIDYLYLTRANSFERASE"/>
    <property type="match status" value="1"/>
</dbReference>
<dbReference type="KEGG" id="pgin:FRZ67_13570"/>
<dbReference type="GO" id="GO:0005886">
    <property type="term" value="C:plasma membrane"/>
    <property type="evidence" value="ECO:0007669"/>
    <property type="project" value="UniProtKB-SubCell"/>
</dbReference>
<evidence type="ECO:0000256" key="13">
    <source>
        <dbReference type="ARBA" id="ARBA00022989"/>
    </source>
</evidence>
<evidence type="ECO:0000256" key="7">
    <source>
        <dbReference type="ARBA" id="ARBA00019373"/>
    </source>
</evidence>
<comment type="catalytic activity">
    <reaction evidence="1">
        <text>a 1,2-diacyl-sn-glycero-3-phosphate + CTP + H(+) = a CDP-1,2-diacyl-sn-glycerol + diphosphate</text>
        <dbReference type="Rhea" id="RHEA:16229"/>
        <dbReference type="ChEBI" id="CHEBI:15378"/>
        <dbReference type="ChEBI" id="CHEBI:33019"/>
        <dbReference type="ChEBI" id="CHEBI:37563"/>
        <dbReference type="ChEBI" id="CHEBI:58332"/>
        <dbReference type="ChEBI" id="CHEBI:58608"/>
        <dbReference type="EC" id="2.7.7.41"/>
    </reaction>
</comment>
<organism evidence="25 26">
    <name type="scientific">Panacibacter ginsenosidivorans</name>
    <dbReference type="NCBI Taxonomy" id="1813871"/>
    <lineage>
        <taxon>Bacteria</taxon>
        <taxon>Pseudomonadati</taxon>
        <taxon>Bacteroidota</taxon>
        <taxon>Chitinophagia</taxon>
        <taxon>Chitinophagales</taxon>
        <taxon>Chitinophagaceae</taxon>
        <taxon>Panacibacter</taxon>
    </lineage>
</organism>
<protein>
    <recommendedName>
        <fullName evidence="7">Phosphatidate cytidylyltransferase</fullName>
        <ecNumber evidence="6">2.7.7.41</ecNumber>
    </recommendedName>
    <alternativeName>
        <fullName evidence="20">CDP-DAG synthase</fullName>
    </alternativeName>
    <alternativeName>
        <fullName evidence="22">CDP-DG synthase</fullName>
    </alternativeName>
    <alternativeName>
        <fullName evidence="18">CDP-diacylglycerol synthase</fullName>
    </alternativeName>
    <alternativeName>
        <fullName evidence="21">CDP-diglyceride pyrophosphorylase</fullName>
    </alternativeName>
    <alternativeName>
        <fullName evidence="23">CDP-diglyceride synthase</fullName>
    </alternativeName>
    <alternativeName>
        <fullName evidence="19">CTP:phosphatidate cytidylyltransferase</fullName>
    </alternativeName>
</protein>
<comment type="pathway">
    <text evidence="3">Phospholipid metabolism; CDP-diacylglycerol biosynthesis; CDP-diacylglycerol from sn-glycerol 3-phosphate: step 3/3.</text>
</comment>
<dbReference type="Proteomes" id="UP000321533">
    <property type="component" value="Chromosome"/>
</dbReference>
<evidence type="ECO:0000256" key="2">
    <source>
        <dbReference type="ARBA" id="ARBA00004651"/>
    </source>
</evidence>
<evidence type="ECO:0000256" key="4">
    <source>
        <dbReference type="ARBA" id="ARBA00005189"/>
    </source>
</evidence>
<evidence type="ECO:0000256" key="24">
    <source>
        <dbReference type="SAM" id="Phobius"/>
    </source>
</evidence>
<name>A0A5B8V9X0_9BACT</name>
<feature type="transmembrane region" description="Helical" evidence="24">
    <location>
        <begin position="96"/>
        <end position="115"/>
    </location>
</feature>
<keyword evidence="17" id="KW-1208">Phospholipid metabolism</keyword>
<keyword evidence="15 24" id="KW-0472">Membrane</keyword>
<reference evidence="25 26" key="1">
    <citation type="journal article" date="2016" name="Int. J. Syst. Evol. Microbiol.">
        <title>Panacibacter ginsenosidivorans gen. nov., sp. nov., with ginsenoside converting activity isolated from soil of a ginseng field.</title>
        <authorList>
            <person name="Siddiqi M.Z."/>
            <person name="Muhammad Shafi S."/>
            <person name="Choi K.D."/>
            <person name="Im W.T."/>
        </authorList>
    </citation>
    <scope>NUCLEOTIDE SEQUENCE [LARGE SCALE GENOMIC DNA]</scope>
    <source>
        <strain evidence="25 26">Gsoil1550</strain>
    </source>
</reference>
<comment type="subcellular location">
    <subcellularLocation>
        <location evidence="2">Cell membrane</location>
        <topology evidence="2">Multi-pass membrane protein</topology>
    </subcellularLocation>
</comment>
<dbReference type="EC" id="2.7.7.41" evidence="6"/>